<accession>A0A8H5G9U8</accession>
<evidence type="ECO:0000313" key="1">
    <source>
        <dbReference type="EMBL" id="KAF5361067.1"/>
    </source>
</evidence>
<keyword evidence="2" id="KW-1185">Reference proteome</keyword>
<evidence type="ECO:0000313" key="2">
    <source>
        <dbReference type="Proteomes" id="UP000559027"/>
    </source>
</evidence>
<dbReference type="AlphaFoldDB" id="A0A8H5G9U8"/>
<comment type="caution">
    <text evidence="1">The sequence shown here is derived from an EMBL/GenBank/DDBJ whole genome shotgun (WGS) entry which is preliminary data.</text>
</comment>
<proteinExistence type="predicted"/>
<reference evidence="1 2" key="1">
    <citation type="journal article" date="2020" name="ISME J.">
        <title>Uncovering the hidden diversity of litter-decomposition mechanisms in mushroom-forming fungi.</title>
        <authorList>
            <person name="Floudas D."/>
            <person name="Bentzer J."/>
            <person name="Ahren D."/>
            <person name="Johansson T."/>
            <person name="Persson P."/>
            <person name="Tunlid A."/>
        </authorList>
    </citation>
    <scope>NUCLEOTIDE SEQUENCE [LARGE SCALE GENOMIC DNA]</scope>
    <source>
        <strain evidence="1 2">CBS 146.42</strain>
    </source>
</reference>
<protein>
    <submittedName>
        <fullName evidence="1">Uncharacterized protein</fullName>
    </submittedName>
</protein>
<organism evidence="1 2">
    <name type="scientific">Leucocoprinus leucothites</name>
    <dbReference type="NCBI Taxonomy" id="201217"/>
    <lineage>
        <taxon>Eukaryota</taxon>
        <taxon>Fungi</taxon>
        <taxon>Dikarya</taxon>
        <taxon>Basidiomycota</taxon>
        <taxon>Agaricomycotina</taxon>
        <taxon>Agaricomycetes</taxon>
        <taxon>Agaricomycetidae</taxon>
        <taxon>Agaricales</taxon>
        <taxon>Agaricineae</taxon>
        <taxon>Agaricaceae</taxon>
        <taxon>Leucocoprinus</taxon>
    </lineage>
</organism>
<name>A0A8H5G9U8_9AGAR</name>
<dbReference type="Proteomes" id="UP000559027">
    <property type="component" value="Unassembled WGS sequence"/>
</dbReference>
<sequence>MVCLRILLQSDTERALHFSTAMRNHASDGLQNKPSIQAFLRHARRKGGPSLQLSSRERKEAKFDTDCLQFLSGIWTTWAITFGTTPLFGLLWRGLCSEETWSIARGLLGLISDLSSGRAPGLISSILGSTWGGTCIGQRMQRDNFVSARCLVTLVRFKASCGRQDQLRLAVSETVLDVKLNPRRVIERLRALVALSYHCMAHTDAQANLPLEDTRSGAWWEAWISVCCRRPS</sequence>
<dbReference type="EMBL" id="JAACJO010000003">
    <property type="protein sequence ID" value="KAF5361067.1"/>
    <property type="molecule type" value="Genomic_DNA"/>
</dbReference>
<gene>
    <name evidence="1" type="ORF">D9756_004469</name>
</gene>